<evidence type="ECO:0000256" key="8">
    <source>
        <dbReference type="ARBA" id="ARBA00023002"/>
    </source>
</evidence>
<dbReference type="Pfam" id="PF00487">
    <property type="entry name" value="FA_desaturase"/>
    <property type="match status" value="1"/>
</dbReference>
<dbReference type="AlphaFoldDB" id="A0A7K3WND3"/>
<keyword evidence="8" id="KW-0560">Oxidoreductase</keyword>
<keyword evidence="3" id="KW-1003">Cell membrane</keyword>
<dbReference type="GO" id="GO:0006629">
    <property type="term" value="P:lipid metabolic process"/>
    <property type="evidence" value="ECO:0007669"/>
    <property type="project" value="InterPro"/>
</dbReference>
<evidence type="ECO:0000256" key="7">
    <source>
        <dbReference type="ARBA" id="ARBA00022989"/>
    </source>
</evidence>
<keyword evidence="11 12" id="KW-0472">Membrane</keyword>
<name>A0A7K3WND3_9FLAO</name>
<comment type="similarity">
    <text evidence="2">Belongs to the fatty acid desaturase type 1 family. AlkB subfamily.</text>
</comment>
<comment type="subcellular location">
    <subcellularLocation>
        <location evidence="1">Cell inner membrane</location>
        <topology evidence="1">Multi-pass membrane protein</topology>
    </subcellularLocation>
</comment>
<evidence type="ECO:0000256" key="2">
    <source>
        <dbReference type="ARBA" id="ARBA00010823"/>
    </source>
</evidence>
<evidence type="ECO:0000256" key="9">
    <source>
        <dbReference type="ARBA" id="ARBA00023004"/>
    </source>
</evidence>
<dbReference type="InterPro" id="IPR033885">
    <property type="entry name" value="AlkB/XylM"/>
</dbReference>
<dbReference type="CDD" id="cd03512">
    <property type="entry name" value="Alkane-hydroxylase"/>
    <property type="match status" value="1"/>
</dbReference>
<evidence type="ECO:0000256" key="12">
    <source>
        <dbReference type="SAM" id="Phobius"/>
    </source>
</evidence>
<keyword evidence="6" id="KW-0479">Metal-binding</keyword>
<keyword evidence="5 12" id="KW-0812">Transmembrane</keyword>
<feature type="transmembrane region" description="Helical" evidence="12">
    <location>
        <begin position="28"/>
        <end position="45"/>
    </location>
</feature>
<dbReference type="PANTHER" id="PTHR38674:SF1">
    <property type="entry name" value="ALKANE 1-MONOOXYGENASE 1"/>
    <property type="match status" value="1"/>
</dbReference>
<dbReference type="EMBL" id="JAAGVY010000008">
    <property type="protein sequence ID" value="NEN23163.1"/>
    <property type="molecule type" value="Genomic_DNA"/>
</dbReference>
<dbReference type="GO" id="GO:0005886">
    <property type="term" value="C:plasma membrane"/>
    <property type="evidence" value="ECO:0007669"/>
    <property type="project" value="UniProtKB-SubCell"/>
</dbReference>
<keyword evidence="10 14" id="KW-0503">Monooxygenase</keyword>
<dbReference type="PANTHER" id="PTHR38674">
    <property type="entry name" value="ALKANE 1-MONOOXYGENASE 1"/>
    <property type="match status" value="1"/>
</dbReference>
<dbReference type="Proteomes" id="UP000486602">
    <property type="component" value="Unassembled WGS sequence"/>
</dbReference>
<gene>
    <name evidence="14" type="ORF">G3O08_06580</name>
</gene>
<evidence type="ECO:0000256" key="10">
    <source>
        <dbReference type="ARBA" id="ARBA00023033"/>
    </source>
</evidence>
<dbReference type="GO" id="GO:0004497">
    <property type="term" value="F:monooxygenase activity"/>
    <property type="evidence" value="ECO:0007669"/>
    <property type="project" value="UniProtKB-KW"/>
</dbReference>
<dbReference type="RefSeq" id="WP_163284102.1">
    <property type="nucleotide sequence ID" value="NZ_JAAGVY010000008.1"/>
</dbReference>
<sequence>MKYLKYAMPFILPVLFFCGLNFGDWVTFAPVIFAFGFIPGLELLIKPNAQNLETAENEMRREDRKYDVLLYLVAPAIYACIVFYLFALQQMPLEFYEKMGLTLSLGVILGGLGINVAHELGHRTKTFEQNLAKILLLPSAYMHFFIEHNRGHHKNVSTPDDPASSRRNELVYQFWIRSVVLGYISAWKIENQRLIRQNQKAFTLKNEMLRFQLIQIAFWLLIGFTFGLEILIWYTGAAIIGFLMLETVNYIEHYGLMRSKITDFRYEKVQPTHSWNSNHAIGRLMLFELSRHSDHHFQPQKKYQILEHHDHSPQMPTGYPGMMLLSLIPPLWFAVMNPKITKPLKATQIQTA</sequence>
<organism evidence="14 15">
    <name type="scientific">Cryomorpha ignava</name>
    <dbReference type="NCBI Taxonomy" id="101383"/>
    <lineage>
        <taxon>Bacteria</taxon>
        <taxon>Pseudomonadati</taxon>
        <taxon>Bacteroidota</taxon>
        <taxon>Flavobacteriia</taxon>
        <taxon>Flavobacteriales</taxon>
        <taxon>Cryomorphaceae</taxon>
        <taxon>Cryomorpha</taxon>
    </lineage>
</organism>
<proteinExistence type="inferred from homology"/>
<dbReference type="InterPro" id="IPR005804">
    <property type="entry name" value="FA_desaturase_dom"/>
</dbReference>
<reference evidence="14 15" key="1">
    <citation type="submission" date="2020-02" db="EMBL/GenBank/DDBJ databases">
        <title>Out from the shadows clarifying the taxonomy of the family Cryomorphaceae and related taxa by utilizing the GTDB taxonomic framework.</title>
        <authorList>
            <person name="Bowman J.P."/>
        </authorList>
    </citation>
    <scope>NUCLEOTIDE SEQUENCE [LARGE SCALE GENOMIC DNA]</scope>
    <source>
        <strain evidence="14 15">QSSC 1-22</strain>
    </source>
</reference>
<evidence type="ECO:0000256" key="4">
    <source>
        <dbReference type="ARBA" id="ARBA00022519"/>
    </source>
</evidence>
<keyword evidence="15" id="KW-1185">Reference proteome</keyword>
<evidence type="ECO:0000313" key="15">
    <source>
        <dbReference type="Proteomes" id="UP000486602"/>
    </source>
</evidence>
<keyword evidence="4" id="KW-0997">Cell inner membrane</keyword>
<comment type="caution">
    <text evidence="14">The sequence shown here is derived from an EMBL/GenBank/DDBJ whole genome shotgun (WGS) entry which is preliminary data.</text>
</comment>
<dbReference type="GO" id="GO:0046872">
    <property type="term" value="F:metal ion binding"/>
    <property type="evidence" value="ECO:0007669"/>
    <property type="project" value="UniProtKB-KW"/>
</dbReference>
<evidence type="ECO:0000256" key="6">
    <source>
        <dbReference type="ARBA" id="ARBA00022723"/>
    </source>
</evidence>
<keyword evidence="7 12" id="KW-1133">Transmembrane helix</keyword>
<feature type="transmembrane region" description="Helical" evidence="12">
    <location>
        <begin position="99"/>
        <end position="118"/>
    </location>
</feature>
<evidence type="ECO:0000256" key="11">
    <source>
        <dbReference type="ARBA" id="ARBA00023136"/>
    </source>
</evidence>
<feature type="transmembrane region" description="Helical" evidence="12">
    <location>
        <begin position="66"/>
        <end position="87"/>
    </location>
</feature>
<evidence type="ECO:0000259" key="13">
    <source>
        <dbReference type="Pfam" id="PF00487"/>
    </source>
</evidence>
<evidence type="ECO:0000256" key="3">
    <source>
        <dbReference type="ARBA" id="ARBA00022475"/>
    </source>
</evidence>
<feature type="domain" description="Fatty acid desaturase" evidence="13">
    <location>
        <begin position="101"/>
        <end position="322"/>
    </location>
</feature>
<keyword evidence="9" id="KW-0408">Iron</keyword>
<evidence type="ECO:0000256" key="5">
    <source>
        <dbReference type="ARBA" id="ARBA00022692"/>
    </source>
</evidence>
<evidence type="ECO:0000313" key="14">
    <source>
        <dbReference type="EMBL" id="NEN23163.1"/>
    </source>
</evidence>
<accession>A0A7K3WND3</accession>
<protein>
    <submittedName>
        <fullName evidence="14">Alkane 1-monooxygenase</fullName>
    </submittedName>
</protein>
<evidence type="ECO:0000256" key="1">
    <source>
        <dbReference type="ARBA" id="ARBA00004429"/>
    </source>
</evidence>